<dbReference type="AlphaFoldDB" id="A0A1V9X4B7"/>
<dbReference type="EMBL" id="MNPL01025184">
    <property type="protein sequence ID" value="OQR68344.1"/>
    <property type="molecule type" value="Genomic_DNA"/>
</dbReference>
<sequence length="372" mass="42011">MDELTVPLLPRCSTVLDASLEDPSLSPLRLKTSLNSSDSVAGPLSNLSRAIESLNLVPVSPIATLHSNSLWFDDGVTDSDYRSASAKSLDVVFESSGEELSLKSADVRVLGGRQNVLSRDVNLSDPLTEPEADILEQFRRFGVRFIRHADQYSGCGCQVPHALVEWSLLLNEVAMTSNDPLPMCFHYRWAEVKQDFDVDVFGDLQFQDFLLAREHRGQYHAMIHFAGIFANVGYDGSYWYWVLLGEGETPFLESKYCRKANFVDSLRTMVREQFRLHKRDTTLCPEPMPNAHFYVRTAEMPFELEPDDHVPKIRMNLRSRSEEPSDLVTSLENVATSPLKNEARVINGQRAPKALSYLQLYCDSYSSFLSSL</sequence>
<dbReference type="Proteomes" id="UP000192247">
    <property type="component" value="Unassembled WGS sequence"/>
</dbReference>
<dbReference type="InParanoid" id="A0A1V9X4B7"/>
<accession>A0A1V9X4B7</accession>
<protein>
    <submittedName>
        <fullName evidence="1">Uncharacterized protein</fullName>
    </submittedName>
</protein>
<comment type="caution">
    <text evidence="1">The sequence shown here is derived from an EMBL/GenBank/DDBJ whole genome shotgun (WGS) entry which is preliminary data.</text>
</comment>
<proteinExistence type="predicted"/>
<name>A0A1V9X4B7_9ACAR</name>
<evidence type="ECO:0000313" key="2">
    <source>
        <dbReference type="Proteomes" id="UP000192247"/>
    </source>
</evidence>
<evidence type="ECO:0000313" key="1">
    <source>
        <dbReference type="EMBL" id="OQR68344.1"/>
    </source>
</evidence>
<gene>
    <name evidence="1" type="ORF">BIW11_02028</name>
</gene>
<keyword evidence="2" id="KW-1185">Reference proteome</keyword>
<reference evidence="1 2" key="1">
    <citation type="journal article" date="2017" name="Gigascience">
        <title>Draft genome of the honey bee ectoparasitic mite, Tropilaelaps mercedesae, is shaped by the parasitic life history.</title>
        <authorList>
            <person name="Dong X."/>
            <person name="Armstrong S.D."/>
            <person name="Xia D."/>
            <person name="Makepeace B.L."/>
            <person name="Darby A.C."/>
            <person name="Kadowaki T."/>
        </authorList>
    </citation>
    <scope>NUCLEOTIDE SEQUENCE [LARGE SCALE GENOMIC DNA]</scope>
    <source>
        <strain evidence="1">Wuxi-XJTLU</strain>
    </source>
</reference>
<organism evidence="1 2">
    <name type="scientific">Tropilaelaps mercedesae</name>
    <dbReference type="NCBI Taxonomy" id="418985"/>
    <lineage>
        <taxon>Eukaryota</taxon>
        <taxon>Metazoa</taxon>
        <taxon>Ecdysozoa</taxon>
        <taxon>Arthropoda</taxon>
        <taxon>Chelicerata</taxon>
        <taxon>Arachnida</taxon>
        <taxon>Acari</taxon>
        <taxon>Parasitiformes</taxon>
        <taxon>Mesostigmata</taxon>
        <taxon>Gamasina</taxon>
        <taxon>Dermanyssoidea</taxon>
        <taxon>Laelapidae</taxon>
        <taxon>Tropilaelaps</taxon>
    </lineage>
</organism>